<feature type="compositionally biased region" description="Polar residues" evidence="3">
    <location>
        <begin position="413"/>
        <end position="432"/>
    </location>
</feature>
<gene>
    <name evidence="6" type="ORF">ODALV1_LOCUS16678</name>
</gene>
<feature type="compositionally biased region" description="Acidic residues" evidence="3">
    <location>
        <begin position="433"/>
        <end position="460"/>
    </location>
</feature>
<feature type="region of interest" description="Disordered" evidence="3">
    <location>
        <begin position="398"/>
        <end position="460"/>
    </location>
</feature>
<dbReference type="InterPro" id="IPR000859">
    <property type="entry name" value="CUB_dom"/>
</dbReference>
<comment type="caution">
    <text evidence="2">Lacks conserved residue(s) required for the propagation of feature annotation.</text>
</comment>
<evidence type="ECO:0000313" key="7">
    <source>
        <dbReference type="Proteomes" id="UP001642540"/>
    </source>
</evidence>
<dbReference type="PANTHER" id="PTHR33236:SF5">
    <property type="entry name" value="CUB DOMAIN-CONTAINING PROTEIN"/>
    <property type="match status" value="1"/>
</dbReference>
<dbReference type="PANTHER" id="PTHR33236">
    <property type="entry name" value="INTRAFLAGELLAR TRANSPORT PROTEIN 122 FAMILY PROTEIN-RELATED"/>
    <property type="match status" value="1"/>
</dbReference>
<dbReference type="Pfam" id="PF26080">
    <property type="entry name" value="CUB_animal"/>
    <property type="match status" value="1"/>
</dbReference>
<comment type="caution">
    <text evidence="6">The sequence shown here is derived from an EMBL/GenBank/DDBJ whole genome shotgun (WGS) entry which is preliminary data.</text>
</comment>
<proteinExistence type="predicted"/>
<keyword evidence="1" id="KW-1015">Disulfide bond</keyword>
<accession>A0ABP1QYW9</accession>
<organism evidence="6 7">
    <name type="scientific">Orchesella dallaii</name>
    <dbReference type="NCBI Taxonomy" id="48710"/>
    <lineage>
        <taxon>Eukaryota</taxon>
        <taxon>Metazoa</taxon>
        <taxon>Ecdysozoa</taxon>
        <taxon>Arthropoda</taxon>
        <taxon>Hexapoda</taxon>
        <taxon>Collembola</taxon>
        <taxon>Entomobryomorpha</taxon>
        <taxon>Entomobryoidea</taxon>
        <taxon>Orchesellidae</taxon>
        <taxon>Orchesellinae</taxon>
        <taxon>Orchesella</taxon>
    </lineage>
</organism>
<dbReference type="Proteomes" id="UP001642540">
    <property type="component" value="Unassembled WGS sequence"/>
</dbReference>
<sequence>MSTKCYLVVMLLSFCNMITNCNSEVSFSQLKQPAALTKHFERSGRNIPNPKVHRCGEVGRDLVVNFVNTNYPNDDTTASDCKFRMVVTSQHTCQIRVDFVDTELMDPVRGECLSQFFIVQGAIWPTGLPPLCGINNDQHFYLHLEPWYTNVSVVDFNLVTVVRGRPYRFGVWLTQIDCSAFNVLKAPEGCTQYFLAENGTIKSFNYEGYRYMNAQNYQICIRPVRGVCGIRYESSPGEFAVKKSVIANKDVMQRSGIGSGVCGWDYILIPEGRSMISSVRRERLLFNRRRRPAAAPAPPPQRKRAEVTTSVDRFCGATFSPIGGDKISKPIYARVRSNLIFLQVRTNPLQEERGAVEALNLTSGFRITYKQIKDCGNKEADMVIPESIHALLETFTGEAAKRNPHGSSEEKPTTSASSGTNKTVTVQESVENVSEDDEIWDYLDDHSEDNDEDEKDLYNF</sequence>
<evidence type="ECO:0000259" key="5">
    <source>
        <dbReference type="PROSITE" id="PS01180"/>
    </source>
</evidence>
<evidence type="ECO:0000313" key="6">
    <source>
        <dbReference type="EMBL" id="CAL8114960.1"/>
    </source>
</evidence>
<dbReference type="InterPro" id="IPR058698">
    <property type="entry name" value="CUB_metazoa"/>
</dbReference>
<dbReference type="EMBL" id="CAXLJM020000051">
    <property type="protein sequence ID" value="CAL8114960.1"/>
    <property type="molecule type" value="Genomic_DNA"/>
</dbReference>
<dbReference type="PROSITE" id="PS01180">
    <property type="entry name" value="CUB"/>
    <property type="match status" value="1"/>
</dbReference>
<reference evidence="6 7" key="1">
    <citation type="submission" date="2024-08" db="EMBL/GenBank/DDBJ databases">
        <authorList>
            <person name="Cucini C."/>
            <person name="Frati F."/>
        </authorList>
    </citation>
    <scope>NUCLEOTIDE SEQUENCE [LARGE SCALE GENOMIC DNA]</scope>
</reference>
<keyword evidence="4" id="KW-0732">Signal</keyword>
<keyword evidence="7" id="KW-1185">Reference proteome</keyword>
<evidence type="ECO:0000256" key="3">
    <source>
        <dbReference type="SAM" id="MobiDB-lite"/>
    </source>
</evidence>
<feature type="chain" id="PRO_5046217016" description="CUB domain-containing protein" evidence="4">
    <location>
        <begin position="24"/>
        <end position="460"/>
    </location>
</feature>
<evidence type="ECO:0000256" key="1">
    <source>
        <dbReference type="ARBA" id="ARBA00023157"/>
    </source>
</evidence>
<feature type="signal peptide" evidence="4">
    <location>
        <begin position="1"/>
        <end position="23"/>
    </location>
</feature>
<evidence type="ECO:0000256" key="4">
    <source>
        <dbReference type="SAM" id="SignalP"/>
    </source>
</evidence>
<feature type="domain" description="CUB" evidence="5">
    <location>
        <begin position="190"/>
        <end position="372"/>
    </location>
</feature>
<evidence type="ECO:0000256" key="2">
    <source>
        <dbReference type="PROSITE-ProRule" id="PRU00059"/>
    </source>
</evidence>
<name>A0ABP1QYW9_9HEXA</name>
<protein>
    <recommendedName>
        <fullName evidence="5">CUB domain-containing protein</fullName>
    </recommendedName>
</protein>